<name>A0ABS5I5R4_9GAMM</name>
<proteinExistence type="predicted"/>
<gene>
    <name evidence="1" type="ORF">G3R48_15415</name>
</gene>
<accession>A0ABS5I5R4</accession>
<sequence>MKTQVSIFIIIILLIAGCQSTYKPKLTQLEKQQKKMMLRVAPKAEFTKYIDIMFIKSCEELYKYIEPRGITVVSAKSNQILIRLPSGQTTEISINNLECQQ</sequence>
<evidence type="ECO:0000313" key="1">
    <source>
        <dbReference type="EMBL" id="MBR9729367.1"/>
    </source>
</evidence>
<evidence type="ECO:0000313" key="2">
    <source>
        <dbReference type="Proteomes" id="UP000811844"/>
    </source>
</evidence>
<keyword evidence="2" id="KW-1185">Reference proteome</keyword>
<organism evidence="1 2">
    <name type="scientific">Shewanella intestini</name>
    <dbReference type="NCBI Taxonomy" id="2017544"/>
    <lineage>
        <taxon>Bacteria</taxon>
        <taxon>Pseudomonadati</taxon>
        <taxon>Pseudomonadota</taxon>
        <taxon>Gammaproteobacteria</taxon>
        <taxon>Alteromonadales</taxon>
        <taxon>Shewanellaceae</taxon>
        <taxon>Shewanella</taxon>
    </lineage>
</organism>
<reference evidence="1 2" key="1">
    <citation type="submission" date="2020-02" db="EMBL/GenBank/DDBJ databases">
        <title>Shewanella WXL01 sp. nov., a marine bacterium isolated from green algae in Luhuitou Fringing Reef (Northern South China Sea).</title>
        <authorList>
            <person name="Wang X."/>
        </authorList>
    </citation>
    <scope>NUCLEOTIDE SEQUENCE [LARGE SCALE GENOMIC DNA]</scope>
    <source>
        <strain evidence="1 2">MCCC 1A01895</strain>
    </source>
</reference>
<dbReference type="Proteomes" id="UP000811844">
    <property type="component" value="Unassembled WGS sequence"/>
</dbReference>
<dbReference type="RefSeq" id="WP_153666120.1">
    <property type="nucleotide sequence ID" value="NZ_JAAIKR010000019.1"/>
</dbReference>
<dbReference type="PROSITE" id="PS51257">
    <property type="entry name" value="PROKAR_LIPOPROTEIN"/>
    <property type="match status" value="1"/>
</dbReference>
<comment type="caution">
    <text evidence="1">The sequence shown here is derived from an EMBL/GenBank/DDBJ whole genome shotgun (WGS) entry which is preliminary data.</text>
</comment>
<evidence type="ECO:0008006" key="3">
    <source>
        <dbReference type="Google" id="ProtNLM"/>
    </source>
</evidence>
<protein>
    <recommendedName>
        <fullName evidence="3">Lipoprotein</fullName>
    </recommendedName>
</protein>
<dbReference type="EMBL" id="JAAIKR010000019">
    <property type="protein sequence ID" value="MBR9729367.1"/>
    <property type="molecule type" value="Genomic_DNA"/>
</dbReference>